<evidence type="ECO:0000313" key="11">
    <source>
        <dbReference type="Proteomes" id="UP000704068"/>
    </source>
</evidence>
<comment type="similarity">
    <text evidence="1 7">Belongs to the class-II pyridine nucleotide-disulfide oxidoreductase family.</text>
</comment>
<organism evidence="10 11">
    <name type="scientific">Alloprevotella tannerae</name>
    <dbReference type="NCBI Taxonomy" id="76122"/>
    <lineage>
        <taxon>Bacteria</taxon>
        <taxon>Pseudomonadati</taxon>
        <taxon>Bacteroidota</taxon>
        <taxon>Bacteroidia</taxon>
        <taxon>Bacteroidales</taxon>
        <taxon>Prevotellaceae</taxon>
        <taxon>Alloprevotella</taxon>
    </lineage>
</organism>
<dbReference type="PRINTS" id="PR00469">
    <property type="entry name" value="PNDRDTASEII"/>
</dbReference>
<evidence type="ECO:0000256" key="2">
    <source>
        <dbReference type="ARBA" id="ARBA00022630"/>
    </source>
</evidence>
<comment type="caution">
    <text evidence="10">The sequence shown here is derived from an EMBL/GenBank/DDBJ whole genome shotgun (WGS) entry which is preliminary data.</text>
</comment>
<evidence type="ECO:0000256" key="3">
    <source>
        <dbReference type="ARBA" id="ARBA00022827"/>
    </source>
</evidence>
<dbReference type="InterPro" id="IPR023753">
    <property type="entry name" value="FAD/NAD-binding_dom"/>
</dbReference>
<dbReference type="InterPro" id="IPR050097">
    <property type="entry name" value="Ferredoxin-NADP_redctase_2"/>
</dbReference>
<keyword evidence="5" id="KW-1015">Disulfide bond</keyword>
<keyword evidence="6 7" id="KW-0676">Redox-active center</keyword>
<dbReference type="InterPro" id="IPR005982">
    <property type="entry name" value="Thioredox_Rdtase"/>
</dbReference>
<evidence type="ECO:0000256" key="6">
    <source>
        <dbReference type="ARBA" id="ARBA00023284"/>
    </source>
</evidence>
<dbReference type="NCBIfam" id="TIGR01292">
    <property type="entry name" value="TRX_reduct"/>
    <property type="match status" value="1"/>
</dbReference>
<proteinExistence type="inferred from homology"/>
<dbReference type="GO" id="GO:0019430">
    <property type="term" value="P:removal of superoxide radicals"/>
    <property type="evidence" value="ECO:0007669"/>
    <property type="project" value="UniProtKB-UniRule"/>
</dbReference>
<comment type="catalytic activity">
    <reaction evidence="7">
        <text>[thioredoxin]-dithiol + NADP(+) = [thioredoxin]-disulfide + NADPH + H(+)</text>
        <dbReference type="Rhea" id="RHEA:20345"/>
        <dbReference type="Rhea" id="RHEA-COMP:10698"/>
        <dbReference type="Rhea" id="RHEA-COMP:10700"/>
        <dbReference type="ChEBI" id="CHEBI:15378"/>
        <dbReference type="ChEBI" id="CHEBI:29950"/>
        <dbReference type="ChEBI" id="CHEBI:50058"/>
        <dbReference type="ChEBI" id="CHEBI:57783"/>
        <dbReference type="ChEBI" id="CHEBI:58349"/>
        <dbReference type="EC" id="1.8.1.9"/>
    </reaction>
</comment>
<name>A0A929WZF8_9BACT</name>
<dbReference type="SUPFAM" id="SSF51905">
    <property type="entry name" value="FAD/NAD(P)-binding domain"/>
    <property type="match status" value="1"/>
</dbReference>
<dbReference type="RefSeq" id="WP_303763183.1">
    <property type="nucleotide sequence ID" value="NZ_JABZGR010000005.1"/>
</dbReference>
<keyword evidence="8" id="KW-0521">NADP</keyword>
<dbReference type="InterPro" id="IPR008255">
    <property type="entry name" value="Pyr_nucl-diS_OxRdtase_2_AS"/>
</dbReference>
<dbReference type="GO" id="GO:0004791">
    <property type="term" value="F:thioredoxin-disulfide reductase (NADPH) activity"/>
    <property type="evidence" value="ECO:0007669"/>
    <property type="project" value="UniProtKB-UniRule"/>
</dbReference>
<dbReference type="Gene3D" id="3.50.50.60">
    <property type="entry name" value="FAD/NAD(P)-binding domain"/>
    <property type="match status" value="2"/>
</dbReference>
<evidence type="ECO:0000313" key="10">
    <source>
        <dbReference type="EMBL" id="MBF0969998.1"/>
    </source>
</evidence>
<evidence type="ECO:0000256" key="1">
    <source>
        <dbReference type="ARBA" id="ARBA00009333"/>
    </source>
</evidence>
<evidence type="ECO:0000256" key="8">
    <source>
        <dbReference type="RuleBase" id="RU003881"/>
    </source>
</evidence>
<keyword evidence="4 7" id="KW-0560">Oxidoreductase</keyword>
<evidence type="ECO:0000256" key="5">
    <source>
        <dbReference type="ARBA" id="ARBA00023157"/>
    </source>
</evidence>
<comment type="subunit">
    <text evidence="7">Homodimer.</text>
</comment>
<dbReference type="GO" id="GO:0005737">
    <property type="term" value="C:cytoplasm"/>
    <property type="evidence" value="ECO:0007669"/>
    <property type="project" value="InterPro"/>
</dbReference>
<dbReference type="EMBL" id="JABZGR010000005">
    <property type="protein sequence ID" value="MBF0969998.1"/>
    <property type="molecule type" value="Genomic_DNA"/>
</dbReference>
<evidence type="ECO:0000259" key="9">
    <source>
        <dbReference type="Pfam" id="PF07992"/>
    </source>
</evidence>
<protein>
    <recommendedName>
        <fullName evidence="7">Thioredoxin reductase</fullName>
        <ecNumber evidence="7">1.8.1.9</ecNumber>
    </recommendedName>
</protein>
<sequence length="312" mass="33778">METVRCLILGSGPAGYTAGLYAGRAGLSPILYEGMQPGGQLTTTTEIENFPGYPEGVDANQLLDDLRRQAERFGTEIRAHAATKVNLEKRPYEVTFDDGSQVLCHTLIIATGATAKYLGLADEEKYIGKGVSACAICDGFFYRKKIVAVVGGGDTACEEATYLSSLAEKVYLIVRKPFLRASKAMQDRVMENPKIEILFETNAIGLFGEDGVSGAHLVYRRGEADEKQYDLPIDGFFSAIGHKPNSELFKPWVKTDENGYIITEGQTPRTGVPGVYAAGDIADPHYRQAITAAGSGCKAALEANRYLAENNL</sequence>
<evidence type="ECO:0000256" key="4">
    <source>
        <dbReference type="ARBA" id="ARBA00023002"/>
    </source>
</evidence>
<reference evidence="10" key="1">
    <citation type="submission" date="2020-04" db="EMBL/GenBank/DDBJ databases">
        <title>Deep metagenomics examines the oral microbiome during advanced dental caries in children, revealing novel taxa and co-occurrences with host molecules.</title>
        <authorList>
            <person name="Baker J.L."/>
            <person name="Morton J.T."/>
            <person name="Dinis M."/>
            <person name="Alvarez R."/>
            <person name="Tran N.C."/>
            <person name="Knight R."/>
            <person name="Edlund A."/>
        </authorList>
    </citation>
    <scope>NUCLEOTIDE SEQUENCE</scope>
    <source>
        <strain evidence="10">JCVI_34_bin.1</strain>
    </source>
</reference>
<dbReference type="Proteomes" id="UP000704068">
    <property type="component" value="Unassembled WGS sequence"/>
</dbReference>
<evidence type="ECO:0000256" key="7">
    <source>
        <dbReference type="RuleBase" id="RU003880"/>
    </source>
</evidence>
<feature type="domain" description="FAD/NAD(P)-binding" evidence="9">
    <location>
        <begin position="5"/>
        <end position="296"/>
    </location>
</feature>
<dbReference type="PRINTS" id="PR00368">
    <property type="entry name" value="FADPNR"/>
</dbReference>
<dbReference type="Pfam" id="PF07992">
    <property type="entry name" value="Pyr_redox_2"/>
    <property type="match status" value="1"/>
</dbReference>
<dbReference type="PROSITE" id="PS00573">
    <property type="entry name" value="PYRIDINE_REDOX_2"/>
    <property type="match status" value="1"/>
</dbReference>
<dbReference type="InterPro" id="IPR036188">
    <property type="entry name" value="FAD/NAD-bd_sf"/>
</dbReference>
<accession>A0A929WZF8</accession>
<dbReference type="PANTHER" id="PTHR48105">
    <property type="entry name" value="THIOREDOXIN REDUCTASE 1-RELATED-RELATED"/>
    <property type="match status" value="1"/>
</dbReference>
<dbReference type="AlphaFoldDB" id="A0A929WZF8"/>
<dbReference type="EC" id="1.8.1.9" evidence="7"/>
<keyword evidence="3 7" id="KW-0274">FAD</keyword>
<comment type="cofactor">
    <cofactor evidence="8">
        <name>FAD</name>
        <dbReference type="ChEBI" id="CHEBI:57692"/>
    </cofactor>
    <text evidence="8">Binds 1 FAD per subunit.</text>
</comment>
<keyword evidence="2 7" id="KW-0285">Flavoprotein</keyword>
<gene>
    <name evidence="10" type="primary">trxB</name>
    <name evidence="10" type="ORF">HXK21_03005</name>
</gene>